<feature type="domain" description="Transcription initiation factor TFIID subunit 2 TPR repeats" evidence="2">
    <location>
        <begin position="1"/>
        <end position="88"/>
    </location>
</feature>
<dbReference type="PANTHER" id="PTHR15137">
    <property type="entry name" value="TRANSCRIPTION INITIATION FACTOR TFIID"/>
    <property type="match status" value="1"/>
</dbReference>
<organism evidence="3">
    <name type="scientific">Apis cerana</name>
    <name type="common">Indian honeybee</name>
    <dbReference type="NCBI Taxonomy" id="7461"/>
    <lineage>
        <taxon>Eukaryota</taxon>
        <taxon>Metazoa</taxon>
        <taxon>Ecdysozoa</taxon>
        <taxon>Arthropoda</taxon>
        <taxon>Hexapoda</taxon>
        <taxon>Insecta</taxon>
        <taxon>Pterygota</taxon>
        <taxon>Neoptera</taxon>
        <taxon>Endopterygota</taxon>
        <taxon>Hymenoptera</taxon>
        <taxon>Apocrita</taxon>
        <taxon>Aculeata</taxon>
        <taxon>Apoidea</taxon>
        <taxon>Anthophila</taxon>
        <taxon>Apidae</taxon>
        <taxon>Apis</taxon>
    </lineage>
</organism>
<gene>
    <name evidence="3" type="ORF">ACCB12783</name>
</gene>
<feature type="region of interest" description="Disordered" evidence="1">
    <location>
        <begin position="85"/>
        <end position="203"/>
    </location>
</feature>
<dbReference type="GO" id="GO:0000976">
    <property type="term" value="F:transcription cis-regulatory region binding"/>
    <property type="evidence" value="ECO:0007669"/>
    <property type="project" value="TreeGrafter"/>
</dbReference>
<dbReference type="InterPro" id="IPR037813">
    <property type="entry name" value="TAF2"/>
</dbReference>
<dbReference type="EMBL" id="JR051562">
    <property type="protein sequence ID" value="AEY61517.1"/>
    <property type="molecule type" value="mRNA"/>
</dbReference>
<protein>
    <submittedName>
        <fullName evidence="3">Transcription initiation factor TFIID subunit 2</fullName>
    </submittedName>
</protein>
<dbReference type="GO" id="GO:0003743">
    <property type="term" value="F:translation initiation factor activity"/>
    <property type="evidence" value="ECO:0007669"/>
    <property type="project" value="UniProtKB-KW"/>
</dbReference>
<evidence type="ECO:0000313" key="3">
    <source>
        <dbReference type="EMBL" id="AEY61517.1"/>
    </source>
</evidence>
<proteinExistence type="evidence at transcript level"/>
<dbReference type="AlphaFoldDB" id="V9ILG6"/>
<dbReference type="GO" id="GO:0006367">
    <property type="term" value="P:transcription initiation at RNA polymerase II promoter"/>
    <property type="evidence" value="ECO:0007669"/>
    <property type="project" value="TreeGrafter"/>
</dbReference>
<evidence type="ECO:0000256" key="1">
    <source>
        <dbReference type="SAM" id="MobiDB-lite"/>
    </source>
</evidence>
<evidence type="ECO:0000259" key="2">
    <source>
        <dbReference type="Pfam" id="PF25577"/>
    </source>
</evidence>
<dbReference type="InterPro" id="IPR057991">
    <property type="entry name" value="TPR_TAF2_C"/>
</dbReference>
<dbReference type="GO" id="GO:0005669">
    <property type="term" value="C:transcription factor TFIID complex"/>
    <property type="evidence" value="ECO:0007669"/>
    <property type="project" value="InterPro"/>
</dbReference>
<sequence>MIEMDPHPGVRHRLVRLMVENPPFERAHKHRLDRPELVDRIWNLINGMLSHDPKIRCDLVDLYYTLYGSKRPFCLPIPELAAITKPRKGPSSPEQDIKPNISHIKHESSVMETENSSGVGKKKLSPNTDIPGPSNSVDYTPEMKRQKLDDRTPSVNSDGKVKSEYYSDNSASLPGIMGTPGPVGFEPGMFKKEEEHKQKSRFC</sequence>
<feature type="compositionally biased region" description="Polar residues" evidence="1">
    <location>
        <begin position="125"/>
        <end position="138"/>
    </location>
</feature>
<accession>V9ILG6</accession>
<dbReference type="GO" id="GO:0016251">
    <property type="term" value="F:RNA polymerase II general transcription initiation factor activity"/>
    <property type="evidence" value="ECO:0007669"/>
    <property type="project" value="TreeGrafter"/>
</dbReference>
<keyword evidence="3" id="KW-0648">Protein biosynthesis</keyword>
<name>V9ILG6_APICE</name>
<reference evidence="3" key="1">
    <citation type="submission" date="2011-11" db="EMBL/GenBank/DDBJ databases">
        <title>Decoding the brain transcriptome of the Eastern honeybee (Apis cerana) based on pyrosequencing.</title>
        <authorList>
            <person name="Sun L."/>
            <person name="Zheng H."/>
            <person name="Wang Y."/>
            <person name="Xie X."/>
            <person name="Zhu Y."/>
            <person name="Gu W."/>
            <person name="Wang S."/>
        </authorList>
    </citation>
    <scope>NUCLEOTIDE SEQUENCE</scope>
    <source>
        <tissue evidence="3">Brain</tissue>
    </source>
</reference>
<dbReference type="GO" id="GO:0003682">
    <property type="term" value="F:chromatin binding"/>
    <property type="evidence" value="ECO:0007669"/>
    <property type="project" value="TreeGrafter"/>
</dbReference>
<dbReference type="Pfam" id="PF25577">
    <property type="entry name" value="TPR_TAF2_C"/>
    <property type="match status" value="1"/>
</dbReference>
<feature type="compositionally biased region" description="Basic and acidic residues" evidence="1">
    <location>
        <begin position="141"/>
        <end position="152"/>
    </location>
</feature>
<dbReference type="PANTHER" id="PTHR15137:SF9">
    <property type="entry name" value="TRANSCRIPTION INITIATION FACTOR TFIID SUBUNIT 2"/>
    <property type="match status" value="1"/>
</dbReference>
<keyword evidence="3" id="KW-0396">Initiation factor</keyword>